<reference evidence="1 2" key="1">
    <citation type="journal article" date="2022" name="bioRxiv">
        <title>The genome of the oomycete Peronosclerospora sorghi, a cosmopolitan pathogen of maize and sorghum, is inflated with dispersed pseudogenes.</title>
        <authorList>
            <person name="Fletcher K."/>
            <person name="Martin F."/>
            <person name="Isakeit T."/>
            <person name="Cavanaugh K."/>
            <person name="Magill C."/>
            <person name="Michelmore R."/>
        </authorList>
    </citation>
    <scope>NUCLEOTIDE SEQUENCE [LARGE SCALE GENOMIC DNA]</scope>
    <source>
        <strain evidence="1">P6</strain>
    </source>
</reference>
<dbReference type="EMBL" id="CM047586">
    <property type="protein sequence ID" value="KAI9909151.1"/>
    <property type="molecule type" value="Genomic_DNA"/>
</dbReference>
<evidence type="ECO:0000313" key="2">
    <source>
        <dbReference type="Proteomes" id="UP001163321"/>
    </source>
</evidence>
<dbReference type="Proteomes" id="UP001163321">
    <property type="component" value="Chromosome 7"/>
</dbReference>
<accession>A0ACC0VTR9</accession>
<evidence type="ECO:0000313" key="1">
    <source>
        <dbReference type="EMBL" id="KAI9909151.1"/>
    </source>
</evidence>
<name>A0ACC0VTR9_9STRA</name>
<proteinExistence type="predicted"/>
<protein>
    <submittedName>
        <fullName evidence="1">Uncharacterized protein</fullName>
    </submittedName>
</protein>
<organism evidence="1 2">
    <name type="scientific">Peronosclerospora sorghi</name>
    <dbReference type="NCBI Taxonomy" id="230839"/>
    <lineage>
        <taxon>Eukaryota</taxon>
        <taxon>Sar</taxon>
        <taxon>Stramenopiles</taxon>
        <taxon>Oomycota</taxon>
        <taxon>Peronosporomycetes</taxon>
        <taxon>Peronosporales</taxon>
        <taxon>Peronosporaceae</taxon>
        <taxon>Peronosclerospora</taxon>
    </lineage>
</organism>
<gene>
    <name evidence="1" type="ORF">PsorP6_014639</name>
</gene>
<comment type="caution">
    <text evidence="1">The sequence shown here is derived from an EMBL/GenBank/DDBJ whole genome shotgun (WGS) entry which is preliminary data.</text>
</comment>
<keyword evidence="2" id="KW-1185">Reference proteome</keyword>
<sequence>MERIPCEQFLIEDHSPTKSRVLPDFTPHSADARIRLLSLSSSGVVVEERDATIILHTTNLHFLADLNTRLITKPGVHEQNAGSEPEWMKSASTCGGATRAKLVAHCFVLVLEV</sequence>